<organism evidence="3 4">
    <name type="scientific">Sphingomonas carotinifaciens</name>
    <dbReference type="NCBI Taxonomy" id="1166323"/>
    <lineage>
        <taxon>Bacteria</taxon>
        <taxon>Pseudomonadati</taxon>
        <taxon>Pseudomonadota</taxon>
        <taxon>Alphaproteobacteria</taxon>
        <taxon>Sphingomonadales</taxon>
        <taxon>Sphingomonadaceae</taxon>
        <taxon>Sphingomonas</taxon>
    </lineage>
</organism>
<dbReference type="InterPro" id="IPR011992">
    <property type="entry name" value="EF-hand-dom_pair"/>
</dbReference>
<accession>A0A1G7L292</accession>
<evidence type="ECO:0000313" key="4">
    <source>
        <dbReference type="Proteomes" id="UP000323502"/>
    </source>
</evidence>
<feature type="region of interest" description="Disordered" evidence="1">
    <location>
        <begin position="150"/>
        <end position="178"/>
    </location>
</feature>
<reference evidence="2 5" key="2">
    <citation type="submission" date="2019-12" db="EMBL/GenBank/DDBJ databases">
        <authorList>
            <person name="Zheng J."/>
        </authorList>
    </citation>
    <scope>NUCLEOTIDE SEQUENCE [LARGE SCALE GENOMIC DNA]</scope>
    <source>
        <strain evidence="2 5">DSM 27347</strain>
    </source>
</reference>
<dbReference type="EMBL" id="WSUT01000005">
    <property type="protein sequence ID" value="MWC43474.1"/>
    <property type="molecule type" value="Genomic_DNA"/>
</dbReference>
<dbReference type="RefSeq" id="WP_149682250.1">
    <property type="nucleotide sequence ID" value="NZ_FNBI01000003.1"/>
</dbReference>
<reference evidence="3 4" key="1">
    <citation type="submission" date="2016-10" db="EMBL/GenBank/DDBJ databases">
        <authorList>
            <person name="Varghese N."/>
            <person name="Submissions S."/>
        </authorList>
    </citation>
    <scope>NUCLEOTIDE SEQUENCE [LARGE SCALE GENOMIC DNA]</scope>
    <source>
        <strain evidence="3 4">S7-754</strain>
    </source>
</reference>
<gene>
    <name evidence="2" type="ORF">GQR91_07360</name>
    <name evidence="3" type="ORF">SAMN05216557_103352</name>
</gene>
<evidence type="ECO:0000256" key="1">
    <source>
        <dbReference type="SAM" id="MobiDB-lite"/>
    </source>
</evidence>
<proteinExistence type="predicted"/>
<dbReference type="OrthoDB" id="5470953at2"/>
<evidence type="ECO:0000313" key="5">
    <source>
        <dbReference type="Proteomes" id="UP000436801"/>
    </source>
</evidence>
<dbReference type="PROSITE" id="PS00018">
    <property type="entry name" value="EF_HAND_1"/>
    <property type="match status" value="1"/>
</dbReference>
<keyword evidence="4" id="KW-1185">Reference proteome</keyword>
<sequence length="178" mass="19391">MIALVLAALMQAGTPAAQEAEIIVPGPAKPSAQTPATMVLEPVAMFIAACDEDGDGRTDRAELSACVDRSFRLVDTGGTGRMRYLIFADWAQRFLGDRNALPSPFEVDRNSDDMVGLDELQAHFAKLYSRFHKDGGEGISRAELLTFRTAPIDAQGPTRPAERGRKPKGETGRSRWKD</sequence>
<dbReference type="InterPro" id="IPR018247">
    <property type="entry name" value="EF_Hand_1_Ca_BS"/>
</dbReference>
<dbReference type="Proteomes" id="UP000436801">
    <property type="component" value="Unassembled WGS sequence"/>
</dbReference>
<evidence type="ECO:0000313" key="3">
    <source>
        <dbReference type="EMBL" id="SDF43627.1"/>
    </source>
</evidence>
<dbReference type="AlphaFoldDB" id="A0A1G7L292"/>
<name>A0A1G7L292_9SPHN</name>
<dbReference type="SUPFAM" id="SSF47473">
    <property type="entry name" value="EF-hand"/>
    <property type="match status" value="1"/>
</dbReference>
<protein>
    <submittedName>
        <fullName evidence="2">EF-hand domain-containing protein</fullName>
    </submittedName>
</protein>
<feature type="compositionally biased region" description="Basic and acidic residues" evidence="1">
    <location>
        <begin position="160"/>
        <end position="178"/>
    </location>
</feature>
<dbReference type="Proteomes" id="UP000323502">
    <property type="component" value="Unassembled WGS sequence"/>
</dbReference>
<dbReference type="EMBL" id="FNBI01000003">
    <property type="protein sequence ID" value="SDF43627.1"/>
    <property type="molecule type" value="Genomic_DNA"/>
</dbReference>
<evidence type="ECO:0000313" key="2">
    <source>
        <dbReference type="EMBL" id="MWC43474.1"/>
    </source>
</evidence>